<dbReference type="Pfam" id="PF04608">
    <property type="entry name" value="PgpA"/>
    <property type="match status" value="1"/>
</dbReference>
<dbReference type="PANTHER" id="PTHR36305:SF1">
    <property type="entry name" value="PHOSPHATIDYLGLYCEROPHOSPHATASE A"/>
    <property type="match status" value="1"/>
</dbReference>
<comment type="cofactor">
    <cofactor evidence="1">
        <name>Mg(2+)</name>
        <dbReference type="ChEBI" id="CHEBI:18420"/>
    </cofactor>
</comment>
<accession>A0ABS3CPB3</accession>
<keyword evidence="1" id="KW-0479">Metal-binding</keyword>
<feature type="transmembrane region" description="Helical" evidence="2">
    <location>
        <begin position="100"/>
        <end position="124"/>
    </location>
</feature>
<protein>
    <recommendedName>
        <fullName evidence="1">Phosphatidylglycerophosphatase A</fullName>
        <ecNumber evidence="1">3.1.3.27</ecNumber>
    </recommendedName>
    <alternativeName>
        <fullName evidence="1">Phosphatidylglycerolphosphate phosphatase A</fullName>
    </alternativeName>
</protein>
<dbReference type="InterPro" id="IPR036681">
    <property type="entry name" value="PgpA-like_sf"/>
</dbReference>
<feature type="domain" description="YutG/PgpA" evidence="3">
    <location>
        <begin position="29"/>
        <end position="166"/>
    </location>
</feature>
<dbReference type="EMBL" id="JAFKCS010000002">
    <property type="protein sequence ID" value="MBN7818929.1"/>
    <property type="molecule type" value="Genomic_DNA"/>
</dbReference>
<keyword evidence="1" id="KW-0442">Lipid degradation</keyword>
<keyword evidence="1" id="KW-0443">Lipid metabolism</keyword>
<organism evidence="4 5">
    <name type="scientific">Bowmanella yangjiangensis</name>
    <dbReference type="NCBI Taxonomy" id="2811230"/>
    <lineage>
        <taxon>Bacteria</taxon>
        <taxon>Pseudomonadati</taxon>
        <taxon>Pseudomonadota</taxon>
        <taxon>Gammaproteobacteria</taxon>
        <taxon>Alteromonadales</taxon>
        <taxon>Alteromonadaceae</taxon>
        <taxon>Bowmanella</taxon>
    </lineage>
</organism>
<dbReference type="EC" id="3.1.3.27" evidence="1"/>
<evidence type="ECO:0000259" key="3">
    <source>
        <dbReference type="Pfam" id="PF04608"/>
    </source>
</evidence>
<keyword evidence="1 2" id="KW-0472">Membrane</keyword>
<dbReference type="RefSeq" id="WP_206592752.1">
    <property type="nucleotide sequence ID" value="NZ_JAFKCS010000002.1"/>
</dbReference>
<dbReference type="PANTHER" id="PTHR36305">
    <property type="entry name" value="PHOSPHATIDYLGLYCEROPHOSPHATASE A"/>
    <property type="match status" value="1"/>
</dbReference>
<keyword evidence="2" id="KW-1133">Transmembrane helix</keyword>
<dbReference type="SUPFAM" id="SSF101307">
    <property type="entry name" value="YutG-like"/>
    <property type="match status" value="1"/>
</dbReference>
<evidence type="ECO:0000313" key="5">
    <source>
        <dbReference type="Proteomes" id="UP000663992"/>
    </source>
</evidence>
<keyword evidence="1" id="KW-0595">Phospholipid degradation</keyword>
<comment type="catalytic activity">
    <reaction evidence="1">
        <text>a 1,2-diacyl-sn-glycero-3-phospho-(1'-sn-glycero-3'-phosphate) + H2O = a 1,2-diacyl-sn-glycero-3-phospho-(1'-sn-glycerol) + phosphate</text>
        <dbReference type="Rhea" id="RHEA:33751"/>
        <dbReference type="ChEBI" id="CHEBI:15377"/>
        <dbReference type="ChEBI" id="CHEBI:43474"/>
        <dbReference type="ChEBI" id="CHEBI:60110"/>
        <dbReference type="ChEBI" id="CHEBI:64716"/>
        <dbReference type="EC" id="3.1.3.27"/>
    </reaction>
</comment>
<name>A0ABS3CPB3_9ALTE</name>
<feature type="transmembrane region" description="Helical" evidence="2">
    <location>
        <begin position="49"/>
        <end position="79"/>
    </location>
</feature>
<dbReference type="InterPro" id="IPR026037">
    <property type="entry name" value="PgpA"/>
</dbReference>
<dbReference type="Proteomes" id="UP000663992">
    <property type="component" value="Unassembled WGS sequence"/>
</dbReference>
<evidence type="ECO:0000313" key="4">
    <source>
        <dbReference type="EMBL" id="MBN7818929.1"/>
    </source>
</evidence>
<keyword evidence="5" id="KW-1185">Reference proteome</keyword>
<dbReference type="CDD" id="cd06971">
    <property type="entry name" value="PgpA"/>
    <property type="match status" value="1"/>
</dbReference>
<feature type="transmembrane region" description="Helical" evidence="2">
    <location>
        <begin position="153"/>
        <end position="171"/>
    </location>
</feature>
<comment type="function">
    <text evidence="1">Lipid phosphatase which dephosphorylates phosphatidylglycerophosphate (PGP) to phosphatidylglycerol (PG).</text>
</comment>
<gene>
    <name evidence="4" type="ORF">J0A65_03580</name>
</gene>
<keyword evidence="1" id="KW-0378">Hydrolase</keyword>
<keyword evidence="1" id="KW-1003">Cell membrane</keyword>
<comment type="pathway">
    <text evidence="1">Phospholipid metabolism; phosphatidylglycerol biosynthesis; phosphatidylglycerol from CDP-diacylglycerol: step 2/2.</text>
</comment>
<dbReference type="InterPro" id="IPR007686">
    <property type="entry name" value="YutG/PgpA"/>
</dbReference>
<keyword evidence="1" id="KW-0997">Cell inner membrane</keyword>
<reference evidence="4 5" key="1">
    <citation type="submission" date="2021-03" db="EMBL/GenBank/DDBJ databases">
        <title>novel species isolated from a fishpond in China.</title>
        <authorList>
            <person name="Lu H."/>
            <person name="Cai Z."/>
        </authorList>
    </citation>
    <scope>NUCLEOTIDE SEQUENCE [LARGE SCALE GENOMIC DNA]</scope>
    <source>
        <strain evidence="4 5">Y57</strain>
    </source>
</reference>
<keyword evidence="1" id="KW-0460">Magnesium</keyword>
<comment type="caution">
    <text evidence="4">The sequence shown here is derived from an EMBL/GenBank/DDBJ whole genome shotgun (WGS) entry which is preliminary data.</text>
</comment>
<keyword evidence="1 2" id="KW-0812">Transmembrane</keyword>
<evidence type="ECO:0000256" key="2">
    <source>
        <dbReference type="SAM" id="Phobius"/>
    </source>
</evidence>
<dbReference type="PIRSF" id="PIRSF006162">
    <property type="entry name" value="PgpA"/>
    <property type="match status" value="1"/>
</dbReference>
<comment type="subcellular location">
    <subcellularLocation>
        <location evidence="1">Cell inner membrane</location>
        <topology evidence="1">Multi-pass membrane protein</topology>
    </subcellularLocation>
</comment>
<sequence>MPLKEKAINTSAEPNPVRLLSLKNPAHFLALGFGSGLAPKAPGTFGSLAAIPLVLLVALSGNLFYLLLTLLACVAGVWICGKTADDMGVHDHSAIVWDEVAGMLLTFILVPLTPVTLLAGFVLFRLFDILKPWPISYLDKHIHGGLGIMLDDILAGILACVGLHALMTLGVI</sequence>
<proteinExistence type="predicted"/>
<keyword evidence="1" id="KW-1208">Phospholipid metabolism</keyword>
<evidence type="ECO:0000256" key="1">
    <source>
        <dbReference type="PIRNR" id="PIRNR006162"/>
    </source>
</evidence>